<proteinExistence type="predicted"/>
<dbReference type="Proteomes" id="UP001589898">
    <property type="component" value="Unassembled WGS sequence"/>
</dbReference>
<sequence length="210" mass="22731">MSRPLVYVLAGVNGAGKSSLGGRALAQSGLTWFNPDAYARDWSVLTGCPLAEANGIAWQEGVRRLDKAIVQGRDHAFETTLGGNSIAARLRAATVTHDVAMWFCGLDSPERHIERVRLRVAGGGHDIPSAKIHERYVSSLSNLIALLPHLSQLQVYDNSVDAKPGAPVPDPRLLLQMEGQSITWPTDIDGFRTVSDWAKPVMEAALQLQA</sequence>
<accession>A0ABV6SVV9</accession>
<protein>
    <recommendedName>
        <fullName evidence="3">UDP-N-acetylglucosamine kinase</fullName>
    </recommendedName>
</protein>
<gene>
    <name evidence="1" type="ORF">ACFFFU_07420</name>
</gene>
<organism evidence="1 2">
    <name type="scientific">Luteimonas padinae</name>
    <dbReference type="NCBI Taxonomy" id="1714359"/>
    <lineage>
        <taxon>Bacteria</taxon>
        <taxon>Pseudomonadati</taxon>
        <taxon>Pseudomonadota</taxon>
        <taxon>Gammaproteobacteria</taxon>
        <taxon>Lysobacterales</taxon>
        <taxon>Lysobacteraceae</taxon>
        <taxon>Luteimonas</taxon>
    </lineage>
</organism>
<name>A0ABV6SVV9_9GAMM</name>
<dbReference type="PANTHER" id="PTHR39206">
    <property type="entry name" value="SLL8004 PROTEIN"/>
    <property type="match status" value="1"/>
</dbReference>
<dbReference type="InterPro" id="IPR027417">
    <property type="entry name" value="P-loop_NTPase"/>
</dbReference>
<evidence type="ECO:0008006" key="3">
    <source>
        <dbReference type="Google" id="ProtNLM"/>
    </source>
</evidence>
<reference evidence="1 2" key="1">
    <citation type="submission" date="2024-09" db="EMBL/GenBank/DDBJ databases">
        <authorList>
            <person name="Sun Q."/>
            <person name="Mori K."/>
        </authorList>
    </citation>
    <scope>NUCLEOTIDE SEQUENCE [LARGE SCALE GENOMIC DNA]</scope>
    <source>
        <strain evidence="1 2">KCTC 52403</strain>
    </source>
</reference>
<keyword evidence="2" id="KW-1185">Reference proteome</keyword>
<evidence type="ECO:0000313" key="1">
    <source>
        <dbReference type="EMBL" id="MFC0717578.1"/>
    </source>
</evidence>
<comment type="caution">
    <text evidence="1">The sequence shown here is derived from an EMBL/GenBank/DDBJ whole genome shotgun (WGS) entry which is preliminary data.</text>
</comment>
<dbReference type="Gene3D" id="3.40.50.300">
    <property type="entry name" value="P-loop containing nucleotide triphosphate hydrolases"/>
    <property type="match status" value="1"/>
</dbReference>
<dbReference type="SUPFAM" id="SSF52540">
    <property type="entry name" value="P-loop containing nucleoside triphosphate hydrolases"/>
    <property type="match status" value="1"/>
</dbReference>
<dbReference type="RefSeq" id="WP_189498091.1">
    <property type="nucleotide sequence ID" value="NZ_BMZT01000008.1"/>
</dbReference>
<dbReference type="EMBL" id="JBHLTF010000028">
    <property type="protein sequence ID" value="MFC0717578.1"/>
    <property type="molecule type" value="Genomic_DNA"/>
</dbReference>
<evidence type="ECO:0000313" key="2">
    <source>
        <dbReference type="Proteomes" id="UP001589898"/>
    </source>
</evidence>
<dbReference type="PANTHER" id="PTHR39206:SF1">
    <property type="entry name" value="SLL8004 PROTEIN"/>
    <property type="match status" value="1"/>
</dbReference>